<sequence>MISIIICSRDASYLRKVSENVAATIGVPYELQVIDNSKGEYGICEAYNLGAARSRFNVLCFMHEDIAFVTQDWGRRVLDTLRDPSIGLIGVAGGQVKTRNPESWWVPGDRFLRINLIQSFQDVRPTFENCINPLNETISDVVSLDGVWFSCRREVWEQNRFDSHTFPEFHFYDLDFAMQVFQKGHRVCVVYDVLLEHFSSGSINASWVKNAIRFSRKWRKHLPVSTQTFDKYKWNRLENESCKYFITVMLSVNLKNATFFYYLFKYLFSHPQGWTLSKVAKETLRTVMPQIYRLLKPTGGNAG</sequence>
<dbReference type="SUPFAM" id="SSF53448">
    <property type="entry name" value="Nucleotide-diphospho-sugar transferases"/>
    <property type="match status" value="1"/>
</dbReference>
<evidence type="ECO:0000259" key="1">
    <source>
        <dbReference type="Pfam" id="PF13712"/>
    </source>
</evidence>
<feature type="domain" description="Streptomycin biosynthesis protein StrF" evidence="1">
    <location>
        <begin position="4"/>
        <end position="208"/>
    </location>
</feature>
<accession>A0A6J4JML4</accession>
<gene>
    <name evidence="2" type="ORF">AVDCRST_MAG56-4896</name>
</gene>
<dbReference type="Pfam" id="PF13712">
    <property type="entry name" value="Glyco_tranf_2_5"/>
    <property type="match status" value="1"/>
</dbReference>
<reference evidence="2" key="1">
    <citation type="submission" date="2020-02" db="EMBL/GenBank/DDBJ databases">
        <authorList>
            <person name="Meier V. D."/>
        </authorList>
    </citation>
    <scope>NUCLEOTIDE SEQUENCE</scope>
    <source>
        <strain evidence="2">AVDCRST_MAG56</strain>
    </source>
</reference>
<protein>
    <recommendedName>
        <fullName evidence="1">Streptomycin biosynthesis protein StrF domain-containing protein</fullName>
    </recommendedName>
</protein>
<dbReference type="InterPro" id="IPR059123">
    <property type="entry name" value="StrF_dom"/>
</dbReference>
<proteinExistence type="predicted"/>
<name>A0A6J4JML4_9SPHI</name>
<evidence type="ECO:0000313" key="2">
    <source>
        <dbReference type="EMBL" id="CAA9282596.1"/>
    </source>
</evidence>
<dbReference type="AlphaFoldDB" id="A0A6J4JML4"/>
<dbReference type="InterPro" id="IPR029044">
    <property type="entry name" value="Nucleotide-diphossugar_trans"/>
</dbReference>
<organism evidence="2">
    <name type="scientific">uncultured Cytophagales bacterium</name>
    <dbReference type="NCBI Taxonomy" id="158755"/>
    <lineage>
        <taxon>Bacteria</taxon>
        <taxon>Pseudomonadati</taxon>
        <taxon>Bacteroidota</taxon>
        <taxon>Sphingobacteriia</taxon>
        <taxon>Sphingobacteriales</taxon>
        <taxon>environmental samples</taxon>
    </lineage>
</organism>
<dbReference type="EMBL" id="CADCTQ010000324">
    <property type="protein sequence ID" value="CAA9282596.1"/>
    <property type="molecule type" value="Genomic_DNA"/>
</dbReference>
<dbReference type="Gene3D" id="3.90.550.10">
    <property type="entry name" value="Spore Coat Polysaccharide Biosynthesis Protein SpsA, Chain A"/>
    <property type="match status" value="1"/>
</dbReference>